<feature type="region of interest" description="Disordered" evidence="1">
    <location>
        <begin position="1123"/>
        <end position="1144"/>
    </location>
</feature>
<sequence length="1430" mass="156539">MLSVEKLPPDPPCPPPQLIKEVDLSEQTLLDENNSLPKFSIRDYVFTARRKDLKTNWPFSQKNLQSCLKHGVKEVLPPFQSLDSVRNQPLKIRCTVEDENQSSLDIAAPSGHVRHDHAVLDSFDNAELKEIKLAEACTDTTTTSCRSEGENDFPSTITSISQSEIEESVPINRPSSSPIETDTSLEAASVEVEAAGRPPIVAKKIERTRPPPGKKSRLVVKYSSHSEKSSTEDIASNCSNILEAMTSKICPVCKTFSSSSNTTLNAHIDQCLSGESTPKWTVEESKVTTRHRVKPRKTKLMVDIYITAQHCTLEDLDRRNGSSWATTISSFPTNEDKERSDQLPHEEKRQRVSSVYPEPDDIDVGAVYVDANGTKVRILSKFDDVPSPSVSKVVEHLRPSKPSKGGKGSKFLSAKKKKHHKYLKLAPQSKNIFSPKAHNSEFCEDEESYGVKESREERHQMEKQVNPYNPLALRRWACSKRTGVGKKLNKKDDHHAVKSKWHVSRSFLVASDQTCFPVEGNCVRNFSRNPISSSERSASIENEFYDSQASDKSDCSPQRKRAGSPLSEAGMSDNVERSLKRNSRQFSKDCNFAHDGDCEPMFSNNTVGTAASPTESYGSPPYASLRPSKSSGTSRSNSMKFPSSKKITSSVGGQLSMTENDAAFVKKSQVHERSEIDKEAVDWDSEDDRGYDFMYNCAGKQSRRGDNTNEASPRRSTVLEMRRNRGSISYSGRREPVASESSQLAPECSGYDKMKKMDTSVRVGDEFVDKVDCFGLAEKEDQILGDDIVTETSSLIGVGETVTRFCNSVDHELNVLGNHSKAKSSCFPYKGSLSETEALTSPTDPRIDNEEEMFCADEVEDGTLGHNAEELDSEVGQGSYFTEVDPIPIPGPPGSFLPSPRDMGSDDFQGNSSLTTSRVQSSQDPLDFVDGDTSDSPISTTSTISNSTGTNQDRKFSEPLSSTGPQSVQEKIHSGLSSSAASDASVEINAAALQHITGNLAESTFDRENFRVNKISLEKGPLGFKSNDDQPCCCQRKERTSQGLALNYQESPLLRRRAMASVIPATMGKQMGCSPSTRTNNVEMRSDMTDLFFLNGCANSRPEQVAIPFTKSPAGPVPLKGPPDGKGKVSGHSDCGSVSPSGSSSVLRLMGKNLMVVNRDEEASPVPLGQAQPHAQINHLTSQFPTFSSGVSPGNLPNLVYSSFHHGLAHGSVILGKVEECFDGTHSKSFRSYINQKMPPVLARGPPSLFPKQHTDVGFLAPKESHEYKGDYHFPIPLHKSASKPIGASTFHKNASSALSGNKEIIIIDDLDCEADQLNAVNYSDWSRENQAASSGISIPSAPSSNSKRQNPPLSCYQSPEQPSLLCGSPVLYNTSFHAVPSRRANASSVRWNCTPDGSGVLQRSPFHATSTPSRGLHMRSTLYNPPSLS</sequence>
<feature type="region of interest" description="Disordered" evidence="1">
    <location>
        <begin position="698"/>
        <end position="717"/>
    </location>
</feature>
<feature type="compositionally biased region" description="Basic and acidic residues" evidence="1">
    <location>
        <begin position="334"/>
        <end position="350"/>
    </location>
</feature>
<accession>A0AAW1XWG8</accession>
<feature type="compositionally biased region" description="Polar residues" evidence="1">
    <location>
        <begin position="959"/>
        <end position="969"/>
    </location>
</feature>
<feature type="region of interest" description="Disordered" evidence="1">
    <location>
        <begin position="1334"/>
        <end position="1357"/>
    </location>
</feature>
<name>A0AAW1XWG8_RUBAR</name>
<reference evidence="2 3" key="1">
    <citation type="journal article" date="2023" name="G3 (Bethesda)">
        <title>A chromosome-length genome assembly and annotation of blackberry (Rubus argutus, cv. 'Hillquist').</title>
        <authorList>
            <person name="Bruna T."/>
            <person name="Aryal R."/>
            <person name="Dudchenko O."/>
            <person name="Sargent D.J."/>
            <person name="Mead D."/>
            <person name="Buti M."/>
            <person name="Cavallini A."/>
            <person name="Hytonen T."/>
            <person name="Andres J."/>
            <person name="Pham M."/>
            <person name="Weisz D."/>
            <person name="Mascagni F."/>
            <person name="Usai G."/>
            <person name="Natali L."/>
            <person name="Bassil N."/>
            <person name="Fernandez G.E."/>
            <person name="Lomsadze A."/>
            <person name="Armour M."/>
            <person name="Olukolu B."/>
            <person name="Poorten T."/>
            <person name="Britton C."/>
            <person name="Davik J."/>
            <person name="Ashrafi H."/>
            <person name="Aiden E.L."/>
            <person name="Borodovsky M."/>
            <person name="Worthington M."/>
        </authorList>
    </citation>
    <scope>NUCLEOTIDE SEQUENCE [LARGE SCALE GENOMIC DNA]</scope>
    <source>
        <strain evidence="2">PI 553951</strain>
    </source>
</reference>
<evidence type="ECO:0000256" key="1">
    <source>
        <dbReference type="SAM" id="MobiDB-lite"/>
    </source>
</evidence>
<dbReference type="PANTHER" id="PTHR35767:SF1">
    <property type="entry name" value="HAPLESS PROTEIN"/>
    <property type="match status" value="1"/>
</dbReference>
<feature type="compositionally biased region" description="Polar residues" evidence="1">
    <location>
        <begin position="324"/>
        <end position="333"/>
    </location>
</feature>
<dbReference type="PANTHER" id="PTHR35767">
    <property type="entry name" value="HAPLESS PROTEIN"/>
    <property type="match status" value="1"/>
</dbReference>
<protein>
    <submittedName>
        <fullName evidence="2">Uncharacterized protein</fullName>
    </submittedName>
</protein>
<feature type="region of interest" description="Disordered" evidence="1">
    <location>
        <begin position="609"/>
        <end position="654"/>
    </location>
</feature>
<dbReference type="Proteomes" id="UP001457282">
    <property type="component" value="Unassembled WGS sequence"/>
</dbReference>
<keyword evidence="3" id="KW-1185">Reference proteome</keyword>
<feature type="compositionally biased region" description="Low complexity" evidence="1">
    <location>
        <begin position="1334"/>
        <end position="1347"/>
    </location>
</feature>
<feature type="region of interest" description="Disordered" evidence="1">
    <location>
        <begin position="324"/>
        <end position="357"/>
    </location>
</feature>
<evidence type="ECO:0000313" key="2">
    <source>
        <dbReference type="EMBL" id="KAK9941078.1"/>
    </source>
</evidence>
<feature type="compositionally biased region" description="Polar residues" evidence="1">
    <location>
        <begin position="627"/>
        <end position="654"/>
    </location>
</feature>
<organism evidence="2 3">
    <name type="scientific">Rubus argutus</name>
    <name type="common">Southern blackberry</name>
    <dbReference type="NCBI Taxonomy" id="59490"/>
    <lineage>
        <taxon>Eukaryota</taxon>
        <taxon>Viridiplantae</taxon>
        <taxon>Streptophyta</taxon>
        <taxon>Embryophyta</taxon>
        <taxon>Tracheophyta</taxon>
        <taxon>Spermatophyta</taxon>
        <taxon>Magnoliopsida</taxon>
        <taxon>eudicotyledons</taxon>
        <taxon>Gunneridae</taxon>
        <taxon>Pentapetalae</taxon>
        <taxon>rosids</taxon>
        <taxon>fabids</taxon>
        <taxon>Rosales</taxon>
        <taxon>Rosaceae</taxon>
        <taxon>Rosoideae</taxon>
        <taxon>Rosoideae incertae sedis</taxon>
        <taxon>Rubus</taxon>
    </lineage>
</organism>
<feature type="region of interest" description="Disordered" evidence="1">
    <location>
        <begin position="546"/>
        <end position="577"/>
    </location>
</feature>
<proteinExistence type="predicted"/>
<dbReference type="Gene3D" id="3.30.160.60">
    <property type="entry name" value="Classic Zinc Finger"/>
    <property type="match status" value="1"/>
</dbReference>
<feature type="compositionally biased region" description="Polar residues" evidence="1">
    <location>
        <begin position="1348"/>
        <end position="1357"/>
    </location>
</feature>
<feature type="compositionally biased region" description="Low complexity" evidence="1">
    <location>
        <begin position="934"/>
        <end position="951"/>
    </location>
</feature>
<evidence type="ECO:0000313" key="3">
    <source>
        <dbReference type="Proteomes" id="UP001457282"/>
    </source>
</evidence>
<feature type="region of interest" description="Disordered" evidence="1">
    <location>
        <begin position="1402"/>
        <end position="1430"/>
    </location>
</feature>
<dbReference type="EMBL" id="JBEDUW010000003">
    <property type="protein sequence ID" value="KAK9941078.1"/>
    <property type="molecule type" value="Genomic_DNA"/>
</dbReference>
<feature type="region of interest" description="Disordered" evidence="1">
    <location>
        <begin position="880"/>
        <end position="976"/>
    </location>
</feature>
<feature type="compositionally biased region" description="Polar residues" evidence="1">
    <location>
        <begin position="908"/>
        <end position="924"/>
    </location>
</feature>
<gene>
    <name evidence="2" type="ORF">M0R45_017706</name>
</gene>
<comment type="caution">
    <text evidence="2">The sequence shown here is derived from an EMBL/GenBank/DDBJ whole genome shotgun (WGS) entry which is preliminary data.</text>
</comment>
<feature type="region of interest" description="Disordered" evidence="1">
    <location>
        <begin position="161"/>
        <end position="180"/>
    </location>
</feature>